<dbReference type="InterPro" id="IPR050277">
    <property type="entry name" value="Sodium:Solute_Symporter"/>
</dbReference>
<protein>
    <submittedName>
        <fullName evidence="9">Sodium:solute symporter family protein</fullName>
    </submittedName>
</protein>
<evidence type="ECO:0000256" key="4">
    <source>
        <dbReference type="ARBA" id="ARBA00022692"/>
    </source>
</evidence>
<keyword evidence="6 8" id="KW-0472">Membrane</keyword>
<feature type="transmembrane region" description="Helical" evidence="8">
    <location>
        <begin position="188"/>
        <end position="209"/>
    </location>
</feature>
<dbReference type="EMBL" id="WEIO01000020">
    <property type="protein sequence ID" value="KAB7704060.1"/>
    <property type="molecule type" value="Genomic_DNA"/>
</dbReference>
<comment type="subcellular location">
    <subcellularLocation>
        <location evidence="1">Membrane</location>
        <topology evidence="1">Multi-pass membrane protein</topology>
    </subcellularLocation>
</comment>
<dbReference type="Pfam" id="PF00474">
    <property type="entry name" value="SSF"/>
    <property type="match status" value="1"/>
</dbReference>
<dbReference type="PROSITE" id="PS50283">
    <property type="entry name" value="NA_SOLUT_SYMP_3"/>
    <property type="match status" value="1"/>
</dbReference>
<organism evidence="9 10">
    <name type="scientific">Bacillus aerolatus</name>
    <dbReference type="NCBI Taxonomy" id="2653354"/>
    <lineage>
        <taxon>Bacteria</taxon>
        <taxon>Bacillati</taxon>
        <taxon>Bacillota</taxon>
        <taxon>Bacilli</taxon>
        <taxon>Bacillales</taxon>
        <taxon>Bacillaceae</taxon>
        <taxon>Bacillus</taxon>
    </lineage>
</organism>
<keyword evidence="4 8" id="KW-0812">Transmembrane</keyword>
<dbReference type="AlphaFoldDB" id="A0A6I1FAI6"/>
<evidence type="ECO:0000256" key="7">
    <source>
        <dbReference type="RuleBase" id="RU362091"/>
    </source>
</evidence>
<feature type="transmembrane region" description="Helical" evidence="8">
    <location>
        <begin position="229"/>
        <end position="250"/>
    </location>
</feature>
<feature type="transmembrane region" description="Helical" evidence="8">
    <location>
        <begin position="316"/>
        <end position="346"/>
    </location>
</feature>
<dbReference type="InterPro" id="IPR038377">
    <property type="entry name" value="Na/Glc_symporter_sf"/>
</dbReference>
<dbReference type="CDD" id="cd10322">
    <property type="entry name" value="SLC5sbd"/>
    <property type="match status" value="1"/>
</dbReference>
<comment type="similarity">
    <text evidence="2 7">Belongs to the sodium:solute symporter (SSF) (TC 2.A.21) family.</text>
</comment>
<evidence type="ECO:0000256" key="1">
    <source>
        <dbReference type="ARBA" id="ARBA00004141"/>
    </source>
</evidence>
<feature type="transmembrane region" description="Helical" evidence="8">
    <location>
        <begin position="271"/>
        <end position="296"/>
    </location>
</feature>
<reference evidence="9 10" key="1">
    <citation type="submission" date="2019-10" db="EMBL/GenBank/DDBJ databases">
        <title>Bacillus aerolatum sp. nov., isolated from bioaerosol of sport playgrounds.</title>
        <authorList>
            <person name="Chen P."/>
            <person name="Zhang G."/>
        </authorList>
    </citation>
    <scope>NUCLEOTIDE SEQUENCE [LARGE SCALE GENOMIC DNA]</scope>
    <source>
        <strain evidence="9 10">CX253</strain>
    </source>
</reference>
<feature type="transmembrane region" description="Helical" evidence="8">
    <location>
        <begin position="366"/>
        <end position="385"/>
    </location>
</feature>
<keyword evidence="10" id="KW-1185">Reference proteome</keyword>
<keyword evidence="3" id="KW-0813">Transport</keyword>
<keyword evidence="5 8" id="KW-1133">Transmembrane helix</keyword>
<comment type="caution">
    <text evidence="9">The sequence shown here is derived from an EMBL/GenBank/DDBJ whole genome shotgun (WGS) entry which is preliminary data.</text>
</comment>
<evidence type="ECO:0000256" key="3">
    <source>
        <dbReference type="ARBA" id="ARBA00022448"/>
    </source>
</evidence>
<evidence type="ECO:0000256" key="5">
    <source>
        <dbReference type="ARBA" id="ARBA00022989"/>
    </source>
</evidence>
<proteinExistence type="inferred from homology"/>
<dbReference type="RefSeq" id="WP_152154687.1">
    <property type="nucleotide sequence ID" value="NZ_WEIO01000020.1"/>
</dbReference>
<dbReference type="PANTHER" id="PTHR48086:SF7">
    <property type="entry name" value="SODIUM-SOLUTE SYMPORTER-RELATED"/>
    <property type="match status" value="1"/>
</dbReference>
<feature type="transmembrane region" description="Helical" evidence="8">
    <location>
        <begin position="50"/>
        <end position="69"/>
    </location>
</feature>
<feature type="transmembrane region" description="Helical" evidence="8">
    <location>
        <begin position="444"/>
        <end position="464"/>
    </location>
</feature>
<feature type="transmembrane region" description="Helical" evidence="8">
    <location>
        <begin position="391"/>
        <end position="413"/>
    </location>
</feature>
<accession>A0A6I1FAI6</accession>
<sequence>MFDPNIKSIILIAVFLYSLAILAHSFYFFKGVKTSDDYNVAGRSIPTFPMILSIVGTATGGASLLGFMGDAYSGGLGMLWLVFPVYIVSAIWIVFFLKPIRSLGTKYKLVTLPDYIALRYGEKARMPALLCILVAYASITGLQFIAIATFLNLMFGLNTTAGIIIGCLFLTLKTYIGGLKAVIWADSIQGTIQTLGIIILFVTVYSLSGGWNTVKENAMAINQPQLVDVFGISTVSILVFIFTLGAYQFVRQDNWQRVWAAKTDKVAVNSNWLALIIGLVTGVFIVLTGVFSSLGLNIQTEQPALIFYQVVSQTMPVPMIVIMVIALVATIVSCADSFFMAGASSIANDIIKPYFKVTNDQKMLQYSRLSVIILSVIALVMSLAIPQLVPLWVAGTAMLTSGLLVPFIAGMLFKRVSETAGTWSIWAGLLTTVIWQIAGQPFGVHQVFPGLLISTLTIIVATLVTQPQNTKLIEDMSYGNNLGSSDELYEQSILKDKTSIKNV</sequence>
<evidence type="ECO:0000256" key="2">
    <source>
        <dbReference type="ARBA" id="ARBA00006434"/>
    </source>
</evidence>
<dbReference type="PANTHER" id="PTHR48086">
    <property type="entry name" value="SODIUM/PROLINE SYMPORTER-RELATED"/>
    <property type="match status" value="1"/>
</dbReference>
<evidence type="ECO:0000256" key="8">
    <source>
        <dbReference type="SAM" id="Phobius"/>
    </source>
</evidence>
<feature type="transmembrane region" description="Helical" evidence="8">
    <location>
        <begin position="128"/>
        <end position="151"/>
    </location>
</feature>
<dbReference type="Proteomes" id="UP000429595">
    <property type="component" value="Unassembled WGS sequence"/>
</dbReference>
<evidence type="ECO:0000256" key="6">
    <source>
        <dbReference type="ARBA" id="ARBA00023136"/>
    </source>
</evidence>
<dbReference type="GO" id="GO:0022857">
    <property type="term" value="F:transmembrane transporter activity"/>
    <property type="evidence" value="ECO:0007669"/>
    <property type="project" value="InterPro"/>
</dbReference>
<dbReference type="Gene3D" id="1.20.1730.10">
    <property type="entry name" value="Sodium/glucose cotransporter"/>
    <property type="match status" value="1"/>
</dbReference>
<feature type="transmembrane region" description="Helical" evidence="8">
    <location>
        <begin position="420"/>
        <end position="438"/>
    </location>
</feature>
<name>A0A6I1FAI6_9BACI</name>
<dbReference type="InterPro" id="IPR001734">
    <property type="entry name" value="Na/solute_symporter"/>
</dbReference>
<gene>
    <name evidence="9" type="ORF">F9802_19095</name>
</gene>
<feature type="transmembrane region" description="Helical" evidence="8">
    <location>
        <begin position="6"/>
        <end position="29"/>
    </location>
</feature>
<feature type="transmembrane region" description="Helical" evidence="8">
    <location>
        <begin position="157"/>
        <end position="176"/>
    </location>
</feature>
<feature type="transmembrane region" description="Helical" evidence="8">
    <location>
        <begin position="75"/>
        <end position="97"/>
    </location>
</feature>
<evidence type="ECO:0000313" key="10">
    <source>
        <dbReference type="Proteomes" id="UP000429595"/>
    </source>
</evidence>
<dbReference type="GO" id="GO:0005886">
    <property type="term" value="C:plasma membrane"/>
    <property type="evidence" value="ECO:0007669"/>
    <property type="project" value="TreeGrafter"/>
</dbReference>
<evidence type="ECO:0000313" key="9">
    <source>
        <dbReference type="EMBL" id="KAB7704060.1"/>
    </source>
</evidence>